<dbReference type="InterPro" id="IPR016181">
    <property type="entry name" value="Acyl_CoA_acyltransferase"/>
</dbReference>
<dbReference type="CDD" id="cd04301">
    <property type="entry name" value="NAT_SF"/>
    <property type="match status" value="1"/>
</dbReference>
<dbReference type="Proteomes" id="UP001161325">
    <property type="component" value="Unassembled WGS sequence"/>
</dbReference>
<dbReference type="InterPro" id="IPR000182">
    <property type="entry name" value="GNAT_dom"/>
</dbReference>
<protein>
    <submittedName>
        <fullName evidence="2">N-acetyltransferase</fullName>
    </submittedName>
</protein>
<evidence type="ECO:0000313" key="2">
    <source>
        <dbReference type="EMBL" id="GLC24133.1"/>
    </source>
</evidence>
<dbReference type="PROSITE" id="PS51186">
    <property type="entry name" value="GNAT"/>
    <property type="match status" value="1"/>
</dbReference>
<name>A0AA37V975_9BACT</name>
<sequence length="192" mass="21475">MTEPAPDTLEVVRTYLELATPEQLRPADFPAGPPELRLVRRPGCTVAEYRWLYDAVGRAYRWRDRLAWSDAELAAWLARDDVAVWVLERRDATDATWRPAGYYELARDADGGVEIVYFGLLADAHGRGWGRALLSHAACEGWAMGANRVWLHTCTLDGPAALPNYLARGFRPVREERYHVPAKVPSEAGDGA</sequence>
<feature type="domain" description="N-acetyltransferase" evidence="1">
    <location>
        <begin position="44"/>
        <end position="187"/>
    </location>
</feature>
<reference evidence="2" key="1">
    <citation type="submission" date="2022-08" db="EMBL/GenBank/DDBJ databases">
        <title>Draft genome sequencing of Roseisolibacter agri AW1220.</title>
        <authorList>
            <person name="Tobiishi Y."/>
            <person name="Tonouchi A."/>
        </authorList>
    </citation>
    <scope>NUCLEOTIDE SEQUENCE</scope>
    <source>
        <strain evidence="2">AW1220</strain>
    </source>
</reference>
<dbReference type="EMBL" id="BRXS01000001">
    <property type="protein sequence ID" value="GLC24133.1"/>
    <property type="molecule type" value="Genomic_DNA"/>
</dbReference>
<dbReference type="AlphaFoldDB" id="A0AA37V975"/>
<dbReference type="GO" id="GO:0016747">
    <property type="term" value="F:acyltransferase activity, transferring groups other than amino-acyl groups"/>
    <property type="evidence" value="ECO:0007669"/>
    <property type="project" value="InterPro"/>
</dbReference>
<accession>A0AA37V975</accession>
<dbReference type="Pfam" id="PF00583">
    <property type="entry name" value="Acetyltransf_1"/>
    <property type="match status" value="1"/>
</dbReference>
<organism evidence="2 3">
    <name type="scientific">Roseisolibacter agri</name>
    <dbReference type="NCBI Taxonomy" id="2014610"/>
    <lineage>
        <taxon>Bacteria</taxon>
        <taxon>Pseudomonadati</taxon>
        <taxon>Gemmatimonadota</taxon>
        <taxon>Gemmatimonadia</taxon>
        <taxon>Gemmatimonadales</taxon>
        <taxon>Gemmatimonadaceae</taxon>
        <taxon>Roseisolibacter</taxon>
    </lineage>
</organism>
<evidence type="ECO:0000313" key="3">
    <source>
        <dbReference type="Proteomes" id="UP001161325"/>
    </source>
</evidence>
<comment type="caution">
    <text evidence="2">The sequence shown here is derived from an EMBL/GenBank/DDBJ whole genome shotgun (WGS) entry which is preliminary data.</text>
</comment>
<evidence type="ECO:0000259" key="1">
    <source>
        <dbReference type="PROSITE" id="PS51186"/>
    </source>
</evidence>
<dbReference type="RefSeq" id="WP_284348581.1">
    <property type="nucleotide sequence ID" value="NZ_BRXS01000001.1"/>
</dbReference>
<gene>
    <name evidence="2" type="ORF">rosag_06460</name>
</gene>
<proteinExistence type="predicted"/>
<dbReference type="Gene3D" id="3.40.630.30">
    <property type="match status" value="1"/>
</dbReference>
<keyword evidence="3" id="KW-1185">Reference proteome</keyword>
<dbReference type="SUPFAM" id="SSF55729">
    <property type="entry name" value="Acyl-CoA N-acyltransferases (Nat)"/>
    <property type="match status" value="1"/>
</dbReference>